<dbReference type="KEGG" id="mcab:HXZ27_05990"/>
<keyword evidence="5 8" id="KW-0418">Kinase</keyword>
<keyword evidence="3" id="KW-0808">Transferase</keyword>
<protein>
    <recommendedName>
        <fullName evidence="1">non-specific serine/threonine protein kinase</fullName>
        <ecNumber evidence="1">2.7.11.1</ecNumber>
    </recommendedName>
</protein>
<evidence type="ECO:0000256" key="4">
    <source>
        <dbReference type="ARBA" id="ARBA00022741"/>
    </source>
</evidence>
<dbReference type="SUPFAM" id="SSF56112">
    <property type="entry name" value="Protein kinase-like (PK-like)"/>
    <property type="match status" value="1"/>
</dbReference>
<dbReference type="Gene3D" id="1.10.510.10">
    <property type="entry name" value="Transferase(Phosphotransferase) domain 1"/>
    <property type="match status" value="1"/>
</dbReference>
<dbReference type="GO" id="GO:0004674">
    <property type="term" value="F:protein serine/threonine kinase activity"/>
    <property type="evidence" value="ECO:0007669"/>
    <property type="project" value="UniProtKB-KW"/>
</dbReference>
<organism evidence="8 9">
    <name type="scientific">Micromonospora carbonacea</name>
    <dbReference type="NCBI Taxonomy" id="47853"/>
    <lineage>
        <taxon>Bacteria</taxon>
        <taxon>Bacillati</taxon>
        <taxon>Actinomycetota</taxon>
        <taxon>Actinomycetes</taxon>
        <taxon>Micromonosporales</taxon>
        <taxon>Micromonosporaceae</taxon>
        <taxon>Micromonospora</taxon>
    </lineage>
</organism>
<dbReference type="SMART" id="SM00220">
    <property type="entry name" value="S_TKc"/>
    <property type="match status" value="1"/>
</dbReference>
<evidence type="ECO:0000256" key="5">
    <source>
        <dbReference type="ARBA" id="ARBA00022777"/>
    </source>
</evidence>
<evidence type="ECO:0000313" key="9">
    <source>
        <dbReference type="Proteomes" id="UP000509335"/>
    </source>
</evidence>
<dbReference type="EC" id="2.7.11.1" evidence="1"/>
<dbReference type="Pfam" id="PF00069">
    <property type="entry name" value="Pkinase"/>
    <property type="match status" value="1"/>
</dbReference>
<keyword evidence="2 8" id="KW-0723">Serine/threonine-protein kinase</keyword>
<evidence type="ECO:0000256" key="2">
    <source>
        <dbReference type="ARBA" id="ARBA00022527"/>
    </source>
</evidence>
<dbReference type="PANTHER" id="PTHR43289">
    <property type="entry name" value="MITOGEN-ACTIVATED PROTEIN KINASE KINASE KINASE 20-RELATED"/>
    <property type="match status" value="1"/>
</dbReference>
<name>A0A7H8XG74_9ACTN</name>
<evidence type="ECO:0000256" key="6">
    <source>
        <dbReference type="ARBA" id="ARBA00022840"/>
    </source>
</evidence>
<sequence>MPQEIPGLPAPLDAFPVYRVHERKNGSERYELLRLTVEAAAKPTHEQLYETLQALPAGTRNWLTRQVVRKAASIHDRFKEEALATAYHWCTAGLVRLDLLPPRHEGNPGPLIGWKLTEGVSSYANNQREQTEQETMSISAQLAEARARLADHPLVPLLLASDAMDIEYKSHLLIVAENAAEGTILAGRMSELRTYLTDGELATLLVARQQYRDYKPVGELARGGQAIVFSSRHKHTDQIVAVKRAKSRDDSAVRRMRREIEVAEIFGGHPHIMPILDASPDGDWFVMPLAQTTALLEMDQLRQAQQLKAIVMSVLDGLRKPHAKGWIHRDIKPENILKIQGRWVVADWGIGKRPHGQTSTPGHTRAGTLYGTEGYAAPELSDDAHKAGPEADIYSVGQLIGAILTGRVPQANIPLLPDDRGWREVVAAATAFDPQSRPSDVDEFEDLCAPLWHG</sequence>
<keyword evidence="4" id="KW-0547">Nucleotide-binding</keyword>
<evidence type="ECO:0000256" key="3">
    <source>
        <dbReference type="ARBA" id="ARBA00022679"/>
    </source>
</evidence>
<feature type="domain" description="Protein kinase" evidence="7">
    <location>
        <begin position="214"/>
        <end position="454"/>
    </location>
</feature>
<dbReference type="Proteomes" id="UP000509335">
    <property type="component" value="Chromosome"/>
</dbReference>
<keyword evidence="6" id="KW-0067">ATP-binding</keyword>
<gene>
    <name evidence="8" type="ORF">HXZ27_05990</name>
</gene>
<dbReference type="EMBL" id="CP058322">
    <property type="protein sequence ID" value="QLD23815.1"/>
    <property type="molecule type" value="Genomic_DNA"/>
</dbReference>
<dbReference type="InterPro" id="IPR000719">
    <property type="entry name" value="Prot_kinase_dom"/>
</dbReference>
<dbReference type="PROSITE" id="PS50011">
    <property type="entry name" value="PROTEIN_KINASE_DOM"/>
    <property type="match status" value="1"/>
</dbReference>
<evidence type="ECO:0000256" key="1">
    <source>
        <dbReference type="ARBA" id="ARBA00012513"/>
    </source>
</evidence>
<proteinExistence type="predicted"/>
<dbReference type="AlphaFoldDB" id="A0A7H8XG74"/>
<dbReference type="CDD" id="cd14014">
    <property type="entry name" value="STKc_PknB_like"/>
    <property type="match status" value="1"/>
</dbReference>
<evidence type="ECO:0000313" key="8">
    <source>
        <dbReference type="EMBL" id="QLD23815.1"/>
    </source>
</evidence>
<evidence type="ECO:0000259" key="7">
    <source>
        <dbReference type="PROSITE" id="PS50011"/>
    </source>
</evidence>
<accession>A0A7H8XG74</accession>
<dbReference type="GO" id="GO:0005524">
    <property type="term" value="F:ATP binding"/>
    <property type="evidence" value="ECO:0007669"/>
    <property type="project" value="UniProtKB-KW"/>
</dbReference>
<dbReference type="InterPro" id="IPR011009">
    <property type="entry name" value="Kinase-like_dom_sf"/>
</dbReference>
<reference evidence="8 9" key="1">
    <citation type="submission" date="2020-07" db="EMBL/GenBank/DDBJ databases">
        <title>A bifunctional nitrone conjugated secondary metabolite targeting the ribosome.</title>
        <authorList>
            <person name="Limbrick E.M."/>
            <person name="Graf M."/>
            <person name="Derewacz D.K."/>
            <person name="Nguyen F."/>
            <person name="Spraggins J.M."/>
            <person name="Wieland M."/>
            <person name="Ynigez-Gutierrez A.E."/>
            <person name="Reisman B.J."/>
            <person name="Zinshteyn B."/>
            <person name="McCulloch K."/>
            <person name="Iverson T.M."/>
            <person name="Green R."/>
            <person name="Wilson D.N."/>
            <person name="Bachmann B.O."/>
        </authorList>
    </citation>
    <scope>NUCLEOTIDE SEQUENCE [LARGE SCALE GENOMIC DNA]</scope>
    <source>
        <strain evidence="9">aurantiaca</strain>
    </source>
</reference>
<dbReference type="PANTHER" id="PTHR43289:SF6">
    <property type="entry name" value="SERINE_THREONINE-PROTEIN KINASE NEKL-3"/>
    <property type="match status" value="1"/>
</dbReference>